<sequence>MSFLHRGFLERPSSREKSVKVDDGLPFSNGNNSSSQSGLSPGFLTRHRRESAVISTSESSMHGLETRSDISMEQRSNAAAVVPDHIEERWSSDCTTNGLSFQLRSASDDRASDHLGENGHAILATKNTSCGHENGSNGTPM</sequence>
<accession>A0A0A9EVT2</accession>
<evidence type="ECO:0000313" key="2">
    <source>
        <dbReference type="EMBL" id="JAE04875.1"/>
    </source>
</evidence>
<feature type="region of interest" description="Disordered" evidence="1">
    <location>
        <begin position="1"/>
        <end position="78"/>
    </location>
</feature>
<organism evidence="2">
    <name type="scientific">Arundo donax</name>
    <name type="common">Giant reed</name>
    <name type="synonym">Donax arundinaceus</name>
    <dbReference type="NCBI Taxonomy" id="35708"/>
    <lineage>
        <taxon>Eukaryota</taxon>
        <taxon>Viridiplantae</taxon>
        <taxon>Streptophyta</taxon>
        <taxon>Embryophyta</taxon>
        <taxon>Tracheophyta</taxon>
        <taxon>Spermatophyta</taxon>
        <taxon>Magnoliopsida</taxon>
        <taxon>Liliopsida</taxon>
        <taxon>Poales</taxon>
        <taxon>Poaceae</taxon>
        <taxon>PACMAD clade</taxon>
        <taxon>Arundinoideae</taxon>
        <taxon>Arundineae</taxon>
        <taxon>Arundo</taxon>
    </lineage>
</organism>
<feature type="compositionally biased region" description="Low complexity" evidence="1">
    <location>
        <begin position="28"/>
        <end position="42"/>
    </location>
</feature>
<dbReference type="EMBL" id="GBRH01193021">
    <property type="protein sequence ID" value="JAE04875.1"/>
    <property type="molecule type" value="Transcribed_RNA"/>
</dbReference>
<evidence type="ECO:0000256" key="1">
    <source>
        <dbReference type="SAM" id="MobiDB-lite"/>
    </source>
</evidence>
<proteinExistence type="predicted"/>
<name>A0A0A9EVT2_ARUDO</name>
<dbReference type="AlphaFoldDB" id="A0A0A9EVT2"/>
<feature type="compositionally biased region" description="Basic and acidic residues" evidence="1">
    <location>
        <begin position="7"/>
        <end position="23"/>
    </location>
</feature>
<reference evidence="2" key="1">
    <citation type="submission" date="2014-09" db="EMBL/GenBank/DDBJ databases">
        <authorList>
            <person name="Magalhaes I.L.F."/>
            <person name="Oliveira U."/>
            <person name="Santos F.R."/>
            <person name="Vidigal T.H.D.A."/>
            <person name="Brescovit A.D."/>
            <person name="Santos A.J."/>
        </authorList>
    </citation>
    <scope>NUCLEOTIDE SEQUENCE</scope>
    <source>
        <tissue evidence="2">Shoot tissue taken approximately 20 cm above the soil surface</tissue>
    </source>
</reference>
<reference evidence="2" key="2">
    <citation type="journal article" date="2015" name="Data Brief">
        <title>Shoot transcriptome of the giant reed, Arundo donax.</title>
        <authorList>
            <person name="Barrero R.A."/>
            <person name="Guerrero F.D."/>
            <person name="Moolhuijzen P."/>
            <person name="Goolsby J.A."/>
            <person name="Tidwell J."/>
            <person name="Bellgard S.E."/>
            <person name="Bellgard M.I."/>
        </authorList>
    </citation>
    <scope>NUCLEOTIDE SEQUENCE</scope>
    <source>
        <tissue evidence="2">Shoot tissue taken approximately 20 cm above the soil surface</tissue>
    </source>
</reference>
<protein>
    <submittedName>
        <fullName evidence="2">Uncharacterized protein</fullName>
    </submittedName>
</protein>